<keyword evidence="2" id="KW-0812">Transmembrane</keyword>
<evidence type="ECO:0000256" key="2">
    <source>
        <dbReference type="SAM" id="Phobius"/>
    </source>
</evidence>
<dbReference type="RefSeq" id="WP_274960128.1">
    <property type="nucleotide sequence ID" value="NZ_CAKVSM010000035.1"/>
</dbReference>
<evidence type="ECO:0000313" key="4">
    <source>
        <dbReference type="Proteomes" id="UP000757890"/>
    </source>
</evidence>
<keyword evidence="2" id="KW-1133">Transmembrane helix</keyword>
<dbReference type="Pfam" id="PF22564">
    <property type="entry name" value="HAAS"/>
    <property type="match status" value="1"/>
</dbReference>
<feature type="transmembrane region" description="Helical" evidence="2">
    <location>
        <begin position="116"/>
        <end position="138"/>
    </location>
</feature>
<dbReference type="EMBL" id="JABZMK010000087">
    <property type="protein sequence ID" value="MBF1130035.1"/>
    <property type="molecule type" value="Genomic_DNA"/>
</dbReference>
<name>A0A930FQ85_9FIRM</name>
<gene>
    <name evidence="3" type="ORF">HXL70_08375</name>
</gene>
<proteinExistence type="predicted"/>
<feature type="transmembrane region" description="Helical" evidence="2">
    <location>
        <begin position="158"/>
        <end position="179"/>
    </location>
</feature>
<accession>A0A930FQ85</accession>
<evidence type="ECO:0000256" key="1">
    <source>
        <dbReference type="SAM" id="MobiDB-lite"/>
    </source>
</evidence>
<sequence>MNEREFLDLLRYYFRKVKPEDVEEILSDYKAHFTEARERGLSDEQIAAELGHPEDIYASYQSEGIVSEKTKMEKISDNAEYLADKAQQKMQQTWNEVSPHIPDAASATASVLAKAFFTLCTVLSIFLFAATLLTIYLLSMHFTPIMDADPLPGLHPLTMVGLGATGCFASLSIFFMGTLGRKFHKSKKLNRKQDSPSGSMPQADDSEKDGKYNE</sequence>
<comment type="caution">
    <text evidence="3">The sequence shown here is derived from an EMBL/GenBank/DDBJ whole genome shotgun (WGS) entry which is preliminary data.</text>
</comment>
<protein>
    <submittedName>
        <fullName evidence="3">DUF1700 domain-containing protein</fullName>
    </submittedName>
</protein>
<organism evidence="3 4">
    <name type="scientific">Dialister invisus</name>
    <dbReference type="NCBI Taxonomy" id="218538"/>
    <lineage>
        <taxon>Bacteria</taxon>
        <taxon>Bacillati</taxon>
        <taxon>Bacillota</taxon>
        <taxon>Negativicutes</taxon>
        <taxon>Veillonellales</taxon>
        <taxon>Veillonellaceae</taxon>
        <taxon>Dialister</taxon>
    </lineage>
</organism>
<reference evidence="3" key="1">
    <citation type="submission" date="2020-04" db="EMBL/GenBank/DDBJ databases">
        <title>Deep metagenomics examines the oral microbiome during advanced dental caries in children, revealing novel taxa and co-occurrences with host molecules.</title>
        <authorList>
            <person name="Baker J.L."/>
            <person name="Morton J.T."/>
            <person name="Dinis M."/>
            <person name="Alvarez R."/>
            <person name="Tran N.C."/>
            <person name="Knight R."/>
            <person name="Edlund A."/>
        </authorList>
    </citation>
    <scope>NUCLEOTIDE SEQUENCE</scope>
    <source>
        <strain evidence="3">JCVI_32_bin.14</strain>
    </source>
</reference>
<evidence type="ECO:0000313" key="3">
    <source>
        <dbReference type="EMBL" id="MBF1130035.1"/>
    </source>
</evidence>
<dbReference type="Proteomes" id="UP000757890">
    <property type="component" value="Unassembled WGS sequence"/>
</dbReference>
<keyword evidence="2" id="KW-0472">Membrane</keyword>
<dbReference type="AlphaFoldDB" id="A0A930FQ85"/>
<feature type="region of interest" description="Disordered" evidence="1">
    <location>
        <begin position="185"/>
        <end position="214"/>
    </location>
</feature>